<dbReference type="CDD" id="cd07185">
    <property type="entry name" value="OmpA_C-like"/>
    <property type="match status" value="1"/>
</dbReference>
<feature type="region of interest" description="Disordered" evidence="2">
    <location>
        <begin position="50"/>
        <end position="306"/>
    </location>
</feature>
<dbReference type="RefSeq" id="WP_148916162.1">
    <property type="nucleotide sequence ID" value="NZ_VSZS01000066.1"/>
</dbReference>
<dbReference type="OrthoDB" id="9792021at2"/>
<dbReference type="PANTHER" id="PTHR30329">
    <property type="entry name" value="STATOR ELEMENT OF FLAGELLAR MOTOR COMPLEX"/>
    <property type="match status" value="1"/>
</dbReference>
<dbReference type="InterPro" id="IPR036737">
    <property type="entry name" value="OmpA-like_sf"/>
</dbReference>
<dbReference type="InterPro" id="IPR050330">
    <property type="entry name" value="Bact_OuterMem_StrucFunc"/>
</dbReference>
<reference evidence="5 6" key="2">
    <citation type="submission" date="2019-09" db="EMBL/GenBank/DDBJ databases">
        <title>Mesorhizobium sp. MaA-C15 isolated from Microcystis aeruginosa.</title>
        <authorList>
            <person name="Jeong S.E."/>
            <person name="Jin H.M."/>
            <person name="Jeon C.O."/>
        </authorList>
    </citation>
    <scope>NUCLEOTIDE SEQUENCE [LARGE SCALE GENOMIC DNA]</scope>
    <source>
        <strain evidence="5 6">MaA-C15</strain>
    </source>
</reference>
<feature type="compositionally biased region" description="Basic and acidic residues" evidence="2">
    <location>
        <begin position="288"/>
        <end position="306"/>
    </location>
</feature>
<dbReference type="PANTHER" id="PTHR30329:SF21">
    <property type="entry name" value="LIPOPROTEIN YIAD-RELATED"/>
    <property type="match status" value="1"/>
</dbReference>
<name>A0A5D4GP60_9HYPH</name>
<proteinExistence type="predicted"/>
<evidence type="ECO:0000313" key="5">
    <source>
        <dbReference type="EMBL" id="TYR30626.1"/>
    </source>
</evidence>
<organism evidence="5 6">
    <name type="scientific">Neoaquamicrobium microcysteis</name>
    <dbReference type="NCBI Taxonomy" id="2682781"/>
    <lineage>
        <taxon>Bacteria</taxon>
        <taxon>Pseudomonadati</taxon>
        <taxon>Pseudomonadota</taxon>
        <taxon>Alphaproteobacteria</taxon>
        <taxon>Hyphomicrobiales</taxon>
        <taxon>Phyllobacteriaceae</taxon>
        <taxon>Neoaquamicrobium</taxon>
    </lineage>
</organism>
<feature type="signal peptide" evidence="3">
    <location>
        <begin position="1"/>
        <end position="24"/>
    </location>
</feature>
<accession>A0A5D4GP60</accession>
<feature type="domain" description="OmpA-like" evidence="4">
    <location>
        <begin position="465"/>
        <end position="590"/>
    </location>
</feature>
<dbReference type="InterPro" id="IPR006665">
    <property type="entry name" value="OmpA-like"/>
</dbReference>
<dbReference type="EMBL" id="VSZS01000066">
    <property type="protein sequence ID" value="TYR30626.1"/>
    <property type="molecule type" value="Genomic_DNA"/>
</dbReference>
<dbReference type="Pfam" id="PF00691">
    <property type="entry name" value="OmpA"/>
    <property type="match status" value="1"/>
</dbReference>
<evidence type="ECO:0000259" key="4">
    <source>
        <dbReference type="PROSITE" id="PS51123"/>
    </source>
</evidence>
<feature type="compositionally biased region" description="Acidic residues" evidence="2">
    <location>
        <begin position="163"/>
        <end position="200"/>
    </location>
</feature>
<feature type="compositionally biased region" description="Acidic residues" evidence="2">
    <location>
        <begin position="68"/>
        <end position="151"/>
    </location>
</feature>
<keyword evidence="6" id="KW-1185">Reference proteome</keyword>
<evidence type="ECO:0000256" key="2">
    <source>
        <dbReference type="SAM" id="MobiDB-lite"/>
    </source>
</evidence>
<gene>
    <name evidence="5" type="ORF">FY036_18105</name>
</gene>
<evidence type="ECO:0000256" key="1">
    <source>
        <dbReference type="PROSITE-ProRule" id="PRU00473"/>
    </source>
</evidence>
<dbReference type="PROSITE" id="PS51318">
    <property type="entry name" value="TAT"/>
    <property type="match status" value="1"/>
</dbReference>
<protein>
    <submittedName>
        <fullName evidence="5">OmpA family protein</fullName>
    </submittedName>
</protein>
<sequence length="594" mass="65591">MTNRASILAGTALALVMATAQAQASPHAAAAKTVEPVRVAQQASSQLLLAQATEGELTEEELRRLREQEEEGQSEEEAPTAEEAPAEEAPAEEPPVEEAPADEAPEEEAPAEEAPAEEAPADEAPADEAPAEEAPAEEPVEPEAPAVEEEAPAQNGLQFEQPAEPEQDMQPEAEEPAEEAPAAEDAPAEAEPAPEPEAEQPAEGGGLQFEQEEAPAAEEQAPAPDAETEMQEPAEGEAPILDSQKEEAPQPEAGGEQAQPAPVEDAGPPPTSDQDAQQLEEPVQIESLRAEEGRRVERREERAERREGMDVLREIGDRIVIQFNNQTIVQSDDRERIGRGAEEVYYEELPRGRYRETVVRPNGVQVVTIRDRYGDIVRRSRIMPDGTEYVLVYADRRDRDERRQWRDPALDLPPLRLTIPREEYILDARNVRNEDVYYDFLYQPPVEPVRRLYTIDEVKYSARVRDSVRRIDLDTITFEFGSASIAESEIARLEGVATAMERLLDQNPAETFLIEGHTDAVGSDEANLALSDRRAESVAMALTNVFGIPPENLVTQGYGERYLKVATEEPERQNRRVAMRRITPLVAPVASAQQ</sequence>
<keyword evidence="1" id="KW-0472">Membrane</keyword>
<comment type="caution">
    <text evidence="5">The sequence shown here is derived from an EMBL/GenBank/DDBJ whole genome shotgun (WGS) entry which is preliminary data.</text>
</comment>
<dbReference type="SUPFAM" id="SSF103088">
    <property type="entry name" value="OmpA-like"/>
    <property type="match status" value="1"/>
</dbReference>
<dbReference type="InterPro" id="IPR006311">
    <property type="entry name" value="TAT_signal"/>
</dbReference>
<dbReference type="GO" id="GO:0016020">
    <property type="term" value="C:membrane"/>
    <property type="evidence" value="ECO:0007669"/>
    <property type="project" value="UniProtKB-UniRule"/>
</dbReference>
<dbReference type="AlphaFoldDB" id="A0A5D4GP60"/>
<evidence type="ECO:0000256" key="3">
    <source>
        <dbReference type="SAM" id="SignalP"/>
    </source>
</evidence>
<keyword evidence="3" id="KW-0732">Signal</keyword>
<feature type="chain" id="PRO_5022894150" evidence="3">
    <location>
        <begin position="25"/>
        <end position="594"/>
    </location>
</feature>
<dbReference type="Gene3D" id="3.30.1330.60">
    <property type="entry name" value="OmpA-like domain"/>
    <property type="match status" value="1"/>
</dbReference>
<dbReference type="PROSITE" id="PS51123">
    <property type="entry name" value="OMPA_2"/>
    <property type="match status" value="1"/>
</dbReference>
<evidence type="ECO:0000313" key="6">
    <source>
        <dbReference type="Proteomes" id="UP000323258"/>
    </source>
</evidence>
<feature type="compositionally biased region" description="Acidic residues" evidence="2">
    <location>
        <begin position="226"/>
        <end position="235"/>
    </location>
</feature>
<reference evidence="5 6" key="1">
    <citation type="submission" date="2019-08" db="EMBL/GenBank/DDBJ databases">
        <authorList>
            <person name="Seo Y.L."/>
        </authorList>
    </citation>
    <scope>NUCLEOTIDE SEQUENCE [LARGE SCALE GENOMIC DNA]</scope>
    <source>
        <strain evidence="5 6">MaA-C15</strain>
    </source>
</reference>
<dbReference type="Proteomes" id="UP000323258">
    <property type="component" value="Unassembled WGS sequence"/>
</dbReference>